<evidence type="ECO:0000313" key="4">
    <source>
        <dbReference type="Proteomes" id="UP000324748"/>
    </source>
</evidence>
<feature type="region of interest" description="Disordered" evidence="1">
    <location>
        <begin position="1"/>
        <end position="81"/>
    </location>
</feature>
<dbReference type="Proteomes" id="UP000325313">
    <property type="component" value="Unassembled WGS sequence"/>
</dbReference>
<dbReference type="EMBL" id="VSWC01000170">
    <property type="protein sequence ID" value="KAA1071566.1"/>
    <property type="molecule type" value="Genomic_DNA"/>
</dbReference>
<name>A0A5B0M5G1_PUCGR</name>
<sequence>MIHNSISQGHWMNQSNNGYNTGNNYNMNRNNNAFQNNGGNGNQNMLANKRPRGGYRGGNYSDNFQGKSDATQHGRKGNPNK</sequence>
<evidence type="ECO:0000256" key="1">
    <source>
        <dbReference type="SAM" id="MobiDB-lite"/>
    </source>
</evidence>
<proteinExistence type="predicted"/>
<feature type="compositionally biased region" description="Low complexity" evidence="1">
    <location>
        <begin position="13"/>
        <end position="37"/>
    </location>
</feature>
<evidence type="ECO:0000313" key="5">
    <source>
        <dbReference type="Proteomes" id="UP000325313"/>
    </source>
</evidence>
<keyword evidence="4" id="KW-1185">Reference proteome</keyword>
<organism evidence="3 4">
    <name type="scientific">Puccinia graminis f. sp. tritici</name>
    <dbReference type="NCBI Taxonomy" id="56615"/>
    <lineage>
        <taxon>Eukaryota</taxon>
        <taxon>Fungi</taxon>
        <taxon>Dikarya</taxon>
        <taxon>Basidiomycota</taxon>
        <taxon>Pucciniomycotina</taxon>
        <taxon>Pucciniomycetes</taxon>
        <taxon>Pucciniales</taxon>
        <taxon>Pucciniaceae</taxon>
        <taxon>Puccinia</taxon>
    </lineage>
</organism>
<accession>A0A5B0M5G1</accession>
<dbReference type="AlphaFoldDB" id="A0A5B0M5G1"/>
<dbReference type="EMBL" id="VDEP01000507">
    <property type="protein sequence ID" value="KAA1067201.1"/>
    <property type="molecule type" value="Genomic_DNA"/>
</dbReference>
<feature type="compositionally biased region" description="Polar residues" evidence="1">
    <location>
        <begin position="1"/>
        <end position="12"/>
    </location>
</feature>
<evidence type="ECO:0000313" key="2">
    <source>
        <dbReference type="EMBL" id="KAA1067201.1"/>
    </source>
</evidence>
<gene>
    <name evidence="3" type="ORF">PGT21_011833</name>
    <name evidence="2" type="ORF">PGTUg99_026392</name>
</gene>
<evidence type="ECO:0000313" key="3">
    <source>
        <dbReference type="EMBL" id="KAA1071566.1"/>
    </source>
</evidence>
<protein>
    <submittedName>
        <fullName evidence="3">Uncharacterized protein</fullName>
    </submittedName>
</protein>
<dbReference type="Proteomes" id="UP000324748">
    <property type="component" value="Unassembled WGS sequence"/>
</dbReference>
<feature type="compositionally biased region" description="Polar residues" evidence="1">
    <location>
        <begin position="60"/>
        <end position="71"/>
    </location>
</feature>
<reference evidence="4 5" key="1">
    <citation type="submission" date="2019-05" db="EMBL/GenBank/DDBJ databases">
        <title>Emergence of the Ug99 lineage of the wheat stem rust pathogen through somatic hybridization.</title>
        <authorList>
            <person name="Li F."/>
            <person name="Upadhyaya N.M."/>
            <person name="Sperschneider J."/>
            <person name="Matny O."/>
            <person name="Nguyen-Phuc H."/>
            <person name="Mago R."/>
            <person name="Raley C."/>
            <person name="Miller M.E."/>
            <person name="Silverstein K.A.T."/>
            <person name="Henningsen E."/>
            <person name="Hirsch C.D."/>
            <person name="Visser B."/>
            <person name="Pretorius Z.A."/>
            <person name="Steffenson B.J."/>
            <person name="Schwessinger B."/>
            <person name="Dodds P.N."/>
            <person name="Figueroa M."/>
        </authorList>
    </citation>
    <scope>NUCLEOTIDE SEQUENCE [LARGE SCALE GENOMIC DNA]</scope>
    <source>
        <strain evidence="3">21-0</strain>
        <strain evidence="2 5">Ug99</strain>
    </source>
</reference>
<comment type="caution">
    <text evidence="3">The sequence shown here is derived from an EMBL/GenBank/DDBJ whole genome shotgun (WGS) entry which is preliminary data.</text>
</comment>